<evidence type="ECO:0000313" key="3">
    <source>
        <dbReference type="EMBL" id="MCQ4079435.1"/>
    </source>
</evidence>
<keyword evidence="1" id="KW-0472">Membrane</keyword>
<keyword evidence="1" id="KW-0812">Transmembrane</keyword>
<proteinExistence type="predicted"/>
<feature type="chain" id="PRO_5045724485" description="Gram-positive cocci surface proteins LPxTG domain-containing protein" evidence="2">
    <location>
        <begin position="28"/>
        <end position="188"/>
    </location>
</feature>
<feature type="transmembrane region" description="Helical" evidence="1">
    <location>
        <begin position="163"/>
        <end position="181"/>
    </location>
</feature>
<protein>
    <recommendedName>
        <fullName evidence="5">Gram-positive cocci surface proteins LPxTG domain-containing protein</fullName>
    </recommendedName>
</protein>
<dbReference type="Proteomes" id="UP001057702">
    <property type="component" value="Unassembled WGS sequence"/>
</dbReference>
<evidence type="ECO:0008006" key="5">
    <source>
        <dbReference type="Google" id="ProtNLM"/>
    </source>
</evidence>
<keyword evidence="2" id="KW-0732">Signal</keyword>
<gene>
    <name evidence="3" type="ORF">NGB36_02165</name>
</gene>
<keyword evidence="1" id="KW-1133">Transmembrane helix</keyword>
<name>A0ABT1PR55_9ACTN</name>
<feature type="signal peptide" evidence="2">
    <location>
        <begin position="1"/>
        <end position="27"/>
    </location>
</feature>
<sequence length="188" mass="20667">MRRTRFTIATLSMAASAMVLGMPAATAASVSPTSDNGQVRVVGRHHHHRHHHHHRTEHRHQYIRWHHRCGPGWDSGWVHASERDRGFRRGGGRWIRGWISTCSWRRGGEEGGYRSSRRVVTRYVAPRVYTTSRVRGSSTTTRPVGGVRAGVGGSVNSPNLPELALGGSLAALGLAGFVGAARRRSSAR</sequence>
<organism evidence="3 4">
    <name type="scientific">Streptomyces humicola</name>
    <dbReference type="NCBI Taxonomy" id="2953240"/>
    <lineage>
        <taxon>Bacteria</taxon>
        <taxon>Bacillati</taxon>
        <taxon>Actinomycetota</taxon>
        <taxon>Actinomycetes</taxon>
        <taxon>Kitasatosporales</taxon>
        <taxon>Streptomycetaceae</taxon>
        <taxon>Streptomyces</taxon>
    </lineage>
</organism>
<evidence type="ECO:0000256" key="2">
    <source>
        <dbReference type="SAM" id="SignalP"/>
    </source>
</evidence>
<keyword evidence="4" id="KW-1185">Reference proteome</keyword>
<comment type="caution">
    <text evidence="3">The sequence shown here is derived from an EMBL/GenBank/DDBJ whole genome shotgun (WGS) entry which is preliminary data.</text>
</comment>
<dbReference type="RefSeq" id="WP_255918281.1">
    <property type="nucleotide sequence ID" value="NZ_JANFNG010000001.1"/>
</dbReference>
<evidence type="ECO:0000313" key="4">
    <source>
        <dbReference type="Proteomes" id="UP001057702"/>
    </source>
</evidence>
<accession>A0ABT1PR55</accession>
<evidence type="ECO:0000256" key="1">
    <source>
        <dbReference type="SAM" id="Phobius"/>
    </source>
</evidence>
<reference evidence="3" key="1">
    <citation type="submission" date="2022-06" db="EMBL/GenBank/DDBJ databases">
        <title>Draft genome sequence of Streptomyces sp. RB6PN25 isolated from peat swamp forest in Thailand.</title>
        <authorList>
            <person name="Duangmal K."/>
            <person name="Klaysubun C."/>
        </authorList>
    </citation>
    <scope>NUCLEOTIDE SEQUENCE</scope>
    <source>
        <strain evidence="3">RB6PN25</strain>
    </source>
</reference>
<dbReference type="EMBL" id="JANFNG010000001">
    <property type="protein sequence ID" value="MCQ4079435.1"/>
    <property type="molecule type" value="Genomic_DNA"/>
</dbReference>